<evidence type="ECO:0000259" key="6">
    <source>
        <dbReference type="PROSITE" id="PS50833"/>
    </source>
</evidence>
<dbReference type="PANTHER" id="PTHR12728">
    <property type="entry name" value="BRIX DOMAIN CONTAINING PROTEIN"/>
    <property type="match status" value="1"/>
</dbReference>
<dbReference type="OrthoDB" id="407658at2759"/>
<comment type="subcellular location">
    <subcellularLocation>
        <location evidence="1 4">Nucleus</location>
        <location evidence="1 4">Nucleolus</location>
    </subcellularLocation>
</comment>
<sequence length="381" mass="41972">MGKRVEPSKKRAPAVRSKAGKLGKTGQNATKRVTRKGKRVLQERAGKHKENAKKVLVLKGRSGSEVINNVLRELQLLKAPLCCRLQRKNDILPFESGKDGLLESLARKYDCSLFAMGSHSKKRPHNLVLGRMFDFSVLDMVEFGVEQLKGIHAFGGAAKFAPGTKPMIVFNGDDYERSQLTAKIKNLLLDFLRGEEMEALDLTGLDRVIVCTLLPEEQQAGLDQPQSPSAVVAINQFRVELLKNPDAPKVPKSRLVDAGPSMILRARRSQFASDELYRSALRRSKENKQKSKKNISHDVFGDELGRIHLGKQDLGQLVTARPKALKKSRSDGEGSNGYVQNANEEDSEMDGGSQLEFEDDSADDGQDGSLDSNSDSDADSS</sequence>
<evidence type="ECO:0000256" key="4">
    <source>
        <dbReference type="RuleBase" id="RU367086"/>
    </source>
</evidence>
<reference evidence="8" key="1">
    <citation type="journal article" date="2019" name="Nat. Commun.">
        <title>Expansion of phycobilisome linker gene families in mesophilic red algae.</title>
        <authorList>
            <person name="Lee J."/>
            <person name="Kim D."/>
            <person name="Bhattacharya D."/>
            <person name="Yoon H.S."/>
        </authorList>
    </citation>
    <scope>NUCLEOTIDE SEQUENCE [LARGE SCALE GENOMIC DNA]</scope>
    <source>
        <strain evidence="8">CCMP 1328</strain>
    </source>
</reference>
<feature type="region of interest" description="Disordered" evidence="5">
    <location>
        <begin position="1"/>
        <end position="48"/>
    </location>
</feature>
<comment type="similarity">
    <text evidence="2 4">Belongs to the RPF2 family.</text>
</comment>
<dbReference type="InterPro" id="IPR007109">
    <property type="entry name" value="Brix"/>
</dbReference>
<dbReference type="EMBL" id="VRMN01000002">
    <property type="protein sequence ID" value="KAA8497175.1"/>
    <property type="molecule type" value="Genomic_DNA"/>
</dbReference>
<evidence type="ECO:0000256" key="1">
    <source>
        <dbReference type="ARBA" id="ARBA00004604"/>
    </source>
</evidence>
<feature type="region of interest" description="Disordered" evidence="5">
    <location>
        <begin position="320"/>
        <end position="381"/>
    </location>
</feature>
<dbReference type="InterPro" id="IPR039770">
    <property type="entry name" value="Rpf2"/>
</dbReference>
<dbReference type="GO" id="GO:0019843">
    <property type="term" value="F:rRNA binding"/>
    <property type="evidence" value="ECO:0007669"/>
    <property type="project" value="UniProtKB-UniRule"/>
</dbReference>
<dbReference type="GO" id="GO:0000463">
    <property type="term" value="P:maturation of LSU-rRNA from tricistronic rRNA transcript (SSU-rRNA, 5.8S rRNA, LSU-rRNA)"/>
    <property type="evidence" value="ECO:0007669"/>
    <property type="project" value="TreeGrafter"/>
</dbReference>
<evidence type="ECO:0000256" key="5">
    <source>
        <dbReference type="SAM" id="MobiDB-lite"/>
    </source>
</evidence>
<evidence type="ECO:0000313" key="8">
    <source>
        <dbReference type="Proteomes" id="UP000324585"/>
    </source>
</evidence>
<keyword evidence="3 4" id="KW-0539">Nucleus</keyword>
<dbReference type="SMART" id="SM00879">
    <property type="entry name" value="Brix"/>
    <property type="match status" value="1"/>
</dbReference>
<evidence type="ECO:0000313" key="7">
    <source>
        <dbReference type="EMBL" id="KAA8497175.1"/>
    </source>
</evidence>
<comment type="caution">
    <text evidence="7">The sequence shown here is derived from an EMBL/GenBank/DDBJ whole genome shotgun (WGS) entry which is preliminary data.</text>
</comment>
<dbReference type="Pfam" id="PF04427">
    <property type="entry name" value="Brix"/>
    <property type="match status" value="1"/>
</dbReference>
<dbReference type="OMA" id="VGLKPMF"/>
<gene>
    <name evidence="7" type="ORF">FVE85_0904</name>
</gene>
<evidence type="ECO:0000256" key="2">
    <source>
        <dbReference type="ARBA" id="ARBA00010782"/>
    </source>
</evidence>
<dbReference type="GO" id="GO:0005730">
    <property type="term" value="C:nucleolus"/>
    <property type="evidence" value="ECO:0007669"/>
    <property type="project" value="UniProtKB-SubCell"/>
</dbReference>
<feature type="domain" description="Brix" evidence="6">
    <location>
        <begin position="53"/>
        <end position="275"/>
    </location>
</feature>
<dbReference type="PANTHER" id="PTHR12728:SF0">
    <property type="entry name" value="RIBOSOME PRODUCTION FACTOR 2 HOMOLOG"/>
    <property type="match status" value="1"/>
</dbReference>
<keyword evidence="8" id="KW-1185">Reference proteome</keyword>
<dbReference type="GO" id="GO:0000027">
    <property type="term" value="P:ribosomal large subunit assembly"/>
    <property type="evidence" value="ECO:0007669"/>
    <property type="project" value="InterPro"/>
</dbReference>
<dbReference type="PROSITE" id="PS50833">
    <property type="entry name" value="BRIX"/>
    <property type="match status" value="1"/>
</dbReference>
<feature type="compositionally biased region" description="Acidic residues" evidence="5">
    <location>
        <begin position="356"/>
        <end position="366"/>
    </location>
</feature>
<accession>A0A5J4Z1F5</accession>
<feature type="compositionally biased region" description="Basic residues" evidence="5">
    <location>
        <begin position="10"/>
        <end position="21"/>
    </location>
</feature>
<evidence type="ECO:0000256" key="3">
    <source>
        <dbReference type="ARBA" id="ARBA00023242"/>
    </source>
</evidence>
<dbReference type="AlphaFoldDB" id="A0A5J4Z1F5"/>
<name>A0A5J4Z1F5_PORPP</name>
<dbReference type="Proteomes" id="UP000324585">
    <property type="component" value="Unassembled WGS sequence"/>
</dbReference>
<organism evidence="7 8">
    <name type="scientific">Porphyridium purpureum</name>
    <name type="common">Red alga</name>
    <name type="synonym">Porphyridium cruentum</name>
    <dbReference type="NCBI Taxonomy" id="35688"/>
    <lineage>
        <taxon>Eukaryota</taxon>
        <taxon>Rhodophyta</taxon>
        <taxon>Bangiophyceae</taxon>
        <taxon>Porphyridiales</taxon>
        <taxon>Porphyridiaceae</taxon>
        <taxon>Porphyridium</taxon>
    </lineage>
</organism>
<proteinExistence type="inferred from homology"/>
<protein>
    <recommendedName>
        <fullName evidence="4">Ribosome production factor 2 homolog</fullName>
    </recommendedName>
    <alternativeName>
        <fullName evidence="4">Ribosome biogenesis protein RPF2 homolog</fullName>
    </alternativeName>
</protein>